<accession>A0A0E9RZ21</accession>
<evidence type="ECO:0000313" key="1">
    <source>
        <dbReference type="EMBL" id="JAH34152.1"/>
    </source>
</evidence>
<reference evidence="1" key="2">
    <citation type="journal article" date="2015" name="Fish Shellfish Immunol.">
        <title>Early steps in the European eel (Anguilla anguilla)-Vibrio vulnificus interaction in the gills: Role of the RtxA13 toxin.</title>
        <authorList>
            <person name="Callol A."/>
            <person name="Pajuelo D."/>
            <person name="Ebbesson L."/>
            <person name="Teles M."/>
            <person name="MacKenzie S."/>
            <person name="Amaro C."/>
        </authorList>
    </citation>
    <scope>NUCLEOTIDE SEQUENCE</scope>
</reference>
<dbReference type="AlphaFoldDB" id="A0A0E9RZ21"/>
<proteinExistence type="predicted"/>
<protein>
    <submittedName>
        <fullName evidence="1">Uncharacterized protein</fullName>
    </submittedName>
</protein>
<dbReference type="EMBL" id="GBXM01074425">
    <property type="protein sequence ID" value="JAH34152.1"/>
    <property type="molecule type" value="Transcribed_RNA"/>
</dbReference>
<reference evidence="1" key="1">
    <citation type="submission" date="2014-11" db="EMBL/GenBank/DDBJ databases">
        <authorList>
            <person name="Amaro Gonzalez C."/>
        </authorList>
    </citation>
    <scope>NUCLEOTIDE SEQUENCE</scope>
</reference>
<sequence>MQTAAKFPYTVHKKEDEHGYKLMKGKCNILFGLQNISSYISD</sequence>
<name>A0A0E9RZ21_ANGAN</name>
<organism evidence="1">
    <name type="scientific">Anguilla anguilla</name>
    <name type="common">European freshwater eel</name>
    <name type="synonym">Muraena anguilla</name>
    <dbReference type="NCBI Taxonomy" id="7936"/>
    <lineage>
        <taxon>Eukaryota</taxon>
        <taxon>Metazoa</taxon>
        <taxon>Chordata</taxon>
        <taxon>Craniata</taxon>
        <taxon>Vertebrata</taxon>
        <taxon>Euteleostomi</taxon>
        <taxon>Actinopterygii</taxon>
        <taxon>Neopterygii</taxon>
        <taxon>Teleostei</taxon>
        <taxon>Anguilliformes</taxon>
        <taxon>Anguillidae</taxon>
        <taxon>Anguilla</taxon>
    </lineage>
</organism>